<evidence type="ECO:0000256" key="1">
    <source>
        <dbReference type="SAM" id="MobiDB-lite"/>
    </source>
</evidence>
<accession>A0ABS2XPT6</accession>
<protein>
    <submittedName>
        <fullName evidence="2">CELF4 protein</fullName>
    </submittedName>
</protein>
<dbReference type="EMBL" id="JAAWVQ010057469">
    <property type="protein sequence ID" value="MBN3276183.1"/>
    <property type="molecule type" value="Genomic_DNA"/>
</dbReference>
<feature type="non-terminal residue" evidence="2">
    <location>
        <position position="64"/>
    </location>
</feature>
<evidence type="ECO:0000313" key="3">
    <source>
        <dbReference type="Proteomes" id="UP001166093"/>
    </source>
</evidence>
<organism evidence="2 3">
    <name type="scientific">Polyodon spathula</name>
    <name type="common">North American paddlefish</name>
    <name type="synonym">Squalus spathula</name>
    <dbReference type="NCBI Taxonomy" id="7913"/>
    <lineage>
        <taxon>Eukaryota</taxon>
        <taxon>Metazoa</taxon>
        <taxon>Chordata</taxon>
        <taxon>Craniata</taxon>
        <taxon>Vertebrata</taxon>
        <taxon>Euteleostomi</taxon>
        <taxon>Actinopterygii</taxon>
        <taxon>Chondrostei</taxon>
        <taxon>Acipenseriformes</taxon>
        <taxon>Polyodontidae</taxon>
        <taxon>Polyodon</taxon>
    </lineage>
</organism>
<feature type="region of interest" description="Disordered" evidence="1">
    <location>
        <begin position="41"/>
        <end position="64"/>
    </location>
</feature>
<evidence type="ECO:0000313" key="2">
    <source>
        <dbReference type="EMBL" id="MBN3276183.1"/>
    </source>
</evidence>
<reference evidence="2" key="1">
    <citation type="journal article" date="2021" name="Cell">
        <title>Tracing the genetic footprints of vertebrate landing in non-teleost ray-finned fishes.</title>
        <authorList>
            <person name="Bi X."/>
            <person name="Wang K."/>
            <person name="Yang L."/>
            <person name="Pan H."/>
            <person name="Jiang H."/>
            <person name="Wei Q."/>
            <person name="Fang M."/>
            <person name="Yu H."/>
            <person name="Zhu C."/>
            <person name="Cai Y."/>
            <person name="He Y."/>
            <person name="Gan X."/>
            <person name="Zeng H."/>
            <person name="Yu D."/>
            <person name="Zhu Y."/>
            <person name="Jiang H."/>
            <person name="Qiu Q."/>
            <person name="Yang H."/>
            <person name="Zhang Y.E."/>
            <person name="Wang W."/>
            <person name="Zhu M."/>
            <person name="He S."/>
            <person name="Zhang G."/>
        </authorList>
    </citation>
    <scope>NUCLEOTIDE SEQUENCE</scope>
    <source>
        <strain evidence="2">Pddl_001</strain>
    </source>
</reference>
<sequence length="64" mass="7028">MQQMAGQMGMFNPMAIQFGAYGAYAQAVSIETRVTGKGKVCPGNRQSFPRALQTNPPRKHFPNI</sequence>
<name>A0ABS2XPT6_POLSP</name>
<proteinExistence type="predicted"/>
<dbReference type="Proteomes" id="UP001166093">
    <property type="component" value="Unassembled WGS sequence"/>
</dbReference>
<comment type="caution">
    <text evidence="2">The sequence shown here is derived from an EMBL/GenBank/DDBJ whole genome shotgun (WGS) entry which is preliminary data.</text>
</comment>
<keyword evidence="3" id="KW-1185">Reference proteome</keyword>
<feature type="non-terminal residue" evidence="2">
    <location>
        <position position="1"/>
    </location>
</feature>
<feature type="compositionally biased region" description="Polar residues" evidence="1">
    <location>
        <begin position="44"/>
        <end position="56"/>
    </location>
</feature>
<gene>
    <name evidence="2" type="primary">Celf4_2</name>
    <name evidence="2" type="ORF">GTO93_0010166</name>
</gene>